<reference evidence="8 9" key="1">
    <citation type="submission" date="2019-03" db="EMBL/GenBank/DDBJ databases">
        <title>Genomic Encyclopedia of Type Strains, Phase IV (KMG-IV): sequencing the most valuable type-strain genomes for metagenomic binning, comparative biology and taxonomic classification.</title>
        <authorList>
            <person name="Goeker M."/>
        </authorList>
    </citation>
    <scope>NUCLEOTIDE SEQUENCE [LARGE SCALE GENOMIC DNA]</scope>
    <source>
        <strain evidence="8 9">LX-B</strain>
    </source>
</reference>
<dbReference type="EMBL" id="SLUN01000023">
    <property type="protein sequence ID" value="TCL62749.1"/>
    <property type="molecule type" value="Genomic_DNA"/>
</dbReference>
<dbReference type="Proteomes" id="UP000295008">
    <property type="component" value="Unassembled WGS sequence"/>
</dbReference>
<evidence type="ECO:0000256" key="3">
    <source>
        <dbReference type="ARBA" id="ARBA00022723"/>
    </source>
</evidence>
<name>A0A4R1RAR9_HYDET</name>
<evidence type="ECO:0000259" key="7">
    <source>
        <dbReference type="Pfam" id="PF02900"/>
    </source>
</evidence>
<keyword evidence="5" id="KW-0560">Oxidoreductase</keyword>
<dbReference type="CDD" id="cd07363">
    <property type="entry name" value="45_DOPA_Dioxygenase"/>
    <property type="match status" value="1"/>
</dbReference>
<evidence type="ECO:0000313" key="8">
    <source>
        <dbReference type="EMBL" id="TCL62749.1"/>
    </source>
</evidence>
<keyword evidence="3" id="KW-0479">Metal-binding</keyword>
<sequence length="274" mass="30407">MPDLMPVVFIGHGSPLNIVLENGFTASLKGLGEELPEPRAILVISAHWLTEGTRLTSAPRPDQLYDFYGFPEVLYRERYDCPGAPELAGLLKDSGVQSDPRRGLDHAAWAILKHIYPRADRPAAELSLDYRQPPAYHWELGKRLGHLRREGILVIGSGNIVHNLRMADFANMEAEPYDWAADFDRETERLLEQRDDAALVERAAVSKAVPTNEHYLPLLYALGMTGAGEPLRVWHQSFQNKSISMRSLVIGGTGRDRSNCSGEGKRNGGGSVLQ</sequence>
<dbReference type="InterPro" id="IPR004183">
    <property type="entry name" value="Xdiol_dOase_suB"/>
</dbReference>
<evidence type="ECO:0000256" key="2">
    <source>
        <dbReference type="ARBA" id="ARBA00007581"/>
    </source>
</evidence>
<gene>
    <name evidence="8" type="ORF">EDC14_102328</name>
</gene>
<comment type="caution">
    <text evidence="8">The sequence shown here is derived from an EMBL/GenBank/DDBJ whole genome shotgun (WGS) entry which is preliminary data.</text>
</comment>
<keyword evidence="9" id="KW-1185">Reference proteome</keyword>
<evidence type="ECO:0000256" key="1">
    <source>
        <dbReference type="ARBA" id="ARBA00001947"/>
    </source>
</evidence>
<comment type="similarity">
    <text evidence="2">Belongs to the DODA-type extradiol aromatic ring-opening dioxygenase family.</text>
</comment>
<dbReference type="PANTHER" id="PTHR30096">
    <property type="entry name" value="4,5-DOPA DIOXYGENASE EXTRADIOL-LIKE PROTEIN"/>
    <property type="match status" value="1"/>
</dbReference>
<dbReference type="SUPFAM" id="SSF53213">
    <property type="entry name" value="LigB-like"/>
    <property type="match status" value="1"/>
</dbReference>
<comment type="cofactor">
    <cofactor evidence="1">
        <name>Zn(2+)</name>
        <dbReference type="ChEBI" id="CHEBI:29105"/>
    </cofactor>
</comment>
<evidence type="ECO:0000256" key="5">
    <source>
        <dbReference type="ARBA" id="ARBA00023002"/>
    </source>
</evidence>
<evidence type="ECO:0000313" key="9">
    <source>
        <dbReference type="Proteomes" id="UP000295008"/>
    </source>
</evidence>
<dbReference type="InterPro" id="IPR014436">
    <property type="entry name" value="Extradiol_dOase_DODA"/>
</dbReference>
<evidence type="ECO:0000256" key="4">
    <source>
        <dbReference type="ARBA" id="ARBA00022833"/>
    </source>
</evidence>
<dbReference type="GO" id="GO:0008198">
    <property type="term" value="F:ferrous iron binding"/>
    <property type="evidence" value="ECO:0007669"/>
    <property type="project" value="InterPro"/>
</dbReference>
<feature type="region of interest" description="Disordered" evidence="6">
    <location>
        <begin position="253"/>
        <end position="274"/>
    </location>
</feature>
<dbReference type="GO" id="GO:0008270">
    <property type="term" value="F:zinc ion binding"/>
    <property type="evidence" value="ECO:0007669"/>
    <property type="project" value="InterPro"/>
</dbReference>
<dbReference type="NCBIfam" id="NF007914">
    <property type="entry name" value="PRK10628.1"/>
    <property type="match status" value="1"/>
</dbReference>
<keyword evidence="4" id="KW-0862">Zinc</keyword>
<dbReference type="RefSeq" id="WP_243662987.1">
    <property type="nucleotide sequence ID" value="NZ_SLUN01000023.1"/>
</dbReference>
<feature type="domain" description="Extradiol ring-cleavage dioxygenase class III enzyme subunit B" evidence="7">
    <location>
        <begin position="33"/>
        <end position="241"/>
    </location>
</feature>
<protein>
    <submittedName>
        <fullName evidence="8">4,5-DOPA dioxygenase extradiol</fullName>
    </submittedName>
</protein>
<accession>A0A4R1RAR9</accession>
<dbReference type="Gene3D" id="3.40.830.10">
    <property type="entry name" value="LigB-like"/>
    <property type="match status" value="1"/>
</dbReference>
<dbReference type="PIRSF" id="PIRSF006157">
    <property type="entry name" value="Doxgns_DODA"/>
    <property type="match status" value="1"/>
</dbReference>
<dbReference type="Pfam" id="PF02900">
    <property type="entry name" value="LigB"/>
    <property type="match status" value="1"/>
</dbReference>
<keyword evidence="8" id="KW-0223">Dioxygenase</keyword>
<organism evidence="8 9">
    <name type="scientific">Hydrogenispora ethanolica</name>
    <dbReference type="NCBI Taxonomy" id="1082276"/>
    <lineage>
        <taxon>Bacteria</taxon>
        <taxon>Bacillati</taxon>
        <taxon>Bacillota</taxon>
        <taxon>Hydrogenispora</taxon>
    </lineage>
</organism>
<evidence type="ECO:0000256" key="6">
    <source>
        <dbReference type="SAM" id="MobiDB-lite"/>
    </source>
</evidence>
<dbReference type="PANTHER" id="PTHR30096:SF0">
    <property type="entry name" value="4,5-DOPA DIOXYGENASE EXTRADIOL-LIKE PROTEIN"/>
    <property type="match status" value="1"/>
</dbReference>
<feature type="compositionally biased region" description="Basic and acidic residues" evidence="6">
    <location>
        <begin position="254"/>
        <end position="266"/>
    </location>
</feature>
<dbReference type="AlphaFoldDB" id="A0A4R1RAR9"/>
<proteinExistence type="inferred from homology"/>
<dbReference type="GO" id="GO:0016702">
    <property type="term" value="F:oxidoreductase activity, acting on single donors with incorporation of molecular oxygen, incorporation of two atoms of oxygen"/>
    <property type="evidence" value="ECO:0007669"/>
    <property type="project" value="UniProtKB-ARBA"/>
</dbReference>